<dbReference type="OrthoDB" id="9805460at2"/>
<dbReference type="KEGG" id="pnd:Pla175_16500"/>
<sequence length="304" mass="31830">MGERIALLFPGQGAQSVGMGKELCQRLPAAAALFSRASDILGYDLLELCAGGPAEELDSTAYSQPAIFVASLAALEELKQQSPEVVEQCSASAGLSLGEYTALVFAGVMSFEDGLRVVAERGAAMQDASEASPSGMVSILGLDLKVVTDVCDQARGDDVLDVANMLCPGNIVVSGSTSACERVGDLAEAAGAMRVVPLAVAGAFHTALMAPAVDRVAAKLAGATLNAPRIPVVSNVDALPHSDPEEIRDLLIRQVVNPVRWEDSIRWLLDQHGAGRFYEVGPGRVLKGLMKRIDRKASCENVTA</sequence>
<evidence type="ECO:0000256" key="3">
    <source>
        <dbReference type="PIRSR" id="PIRSR000446-1"/>
    </source>
</evidence>
<dbReference type="InterPro" id="IPR014043">
    <property type="entry name" value="Acyl_transferase_dom"/>
</dbReference>
<feature type="active site" evidence="3">
    <location>
        <position position="205"/>
    </location>
</feature>
<dbReference type="InterPro" id="IPR004410">
    <property type="entry name" value="Malonyl_CoA-ACP_transAc_FabD"/>
</dbReference>
<reference evidence="5 6" key="1">
    <citation type="submission" date="2019-02" db="EMBL/GenBank/DDBJ databases">
        <title>Deep-cultivation of Planctomycetes and their phenomic and genomic characterization uncovers novel biology.</title>
        <authorList>
            <person name="Wiegand S."/>
            <person name="Jogler M."/>
            <person name="Boedeker C."/>
            <person name="Pinto D."/>
            <person name="Vollmers J."/>
            <person name="Rivas-Marin E."/>
            <person name="Kohn T."/>
            <person name="Peeters S.H."/>
            <person name="Heuer A."/>
            <person name="Rast P."/>
            <person name="Oberbeckmann S."/>
            <person name="Bunk B."/>
            <person name="Jeske O."/>
            <person name="Meyerdierks A."/>
            <person name="Storesund J.E."/>
            <person name="Kallscheuer N."/>
            <person name="Luecker S."/>
            <person name="Lage O.M."/>
            <person name="Pohl T."/>
            <person name="Merkel B.J."/>
            <person name="Hornburger P."/>
            <person name="Mueller R.-W."/>
            <person name="Bruemmer F."/>
            <person name="Labrenz M."/>
            <person name="Spormann A.M."/>
            <person name="Op den Camp H."/>
            <person name="Overmann J."/>
            <person name="Amann R."/>
            <person name="Jetten M.S.M."/>
            <person name="Mascher T."/>
            <person name="Medema M.H."/>
            <person name="Devos D.P."/>
            <person name="Kaster A.-K."/>
            <person name="Ovreas L."/>
            <person name="Rohde M."/>
            <person name="Galperin M.Y."/>
            <person name="Jogler C."/>
        </authorList>
    </citation>
    <scope>NUCLEOTIDE SEQUENCE [LARGE SCALE GENOMIC DNA]</scope>
    <source>
        <strain evidence="5 6">Pla175</strain>
    </source>
</reference>
<evidence type="ECO:0000313" key="6">
    <source>
        <dbReference type="Proteomes" id="UP000317429"/>
    </source>
</evidence>
<feature type="active site" evidence="3">
    <location>
        <position position="96"/>
    </location>
</feature>
<feature type="domain" description="Malonyl-CoA:ACP transacylase (MAT)" evidence="4">
    <location>
        <begin position="8"/>
        <end position="301"/>
    </location>
</feature>
<dbReference type="EC" id="2.3.1.39" evidence="2"/>
<comment type="similarity">
    <text evidence="2">Belongs to the fabD family.</text>
</comment>
<dbReference type="InterPro" id="IPR016035">
    <property type="entry name" value="Acyl_Trfase/lysoPLipase"/>
</dbReference>
<accession>A0A518DA23</accession>
<dbReference type="InterPro" id="IPR052760">
    <property type="entry name" value="Mitochondrial_malonyltrans"/>
</dbReference>
<keyword evidence="6" id="KW-1185">Reference proteome</keyword>
<dbReference type="InterPro" id="IPR024925">
    <property type="entry name" value="Malonyl_CoA-ACP_transAc"/>
</dbReference>
<dbReference type="SUPFAM" id="SSF55048">
    <property type="entry name" value="Probable ACP-binding domain of malonyl-CoA ACP transacylase"/>
    <property type="match status" value="1"/>
</dbReference>
<organism evidence="5 6">
    <name type="scientific">Pirellulimonas nuda</name>
    <dbReference type="NCBI Taxonomy" id="2528009"/>
    <lineage>
        <taxon>Bacteria</taxon>
        <taxon>Pseudomonadati</taxon>
        <taxon>Planctomycetota</taxon>
        <taxon>Planctomycetia</taxon>
        <taxon>Pirellulales</taxon>
        <taxon>Lacipirellulaceae</taxon>
        <taxon>Pirellulimonas</taxon>
    </lineage>
</organism>
<dbReference type="GO" id="GO:0004314">
    <property type="term" value="F:[acyl-carrier-protein] S-malonyltransferase activity"/>
    <property type="evidence" value="ECO:0007669"/>
    <property type="project" value="UniProtKB-EC"/>
</dbReference>
<dbReference type="PANTHER" id="PTHR47170">
    <property type="entry name" value="MALONYL-COA ACP TRANSACYLASE, ACP-BINDING"/>
    <property type="match status" value="1"/>
</dbReference>
<proteinExistence type="inferred from homology"/>
<dbReference type="Gene3D" id="3.40.366.10">
    <property type="entry name" value="Malonyl-Coenzyme A Acyl Carrier Protein, domain 2"/>
    <property type="match status" value="1"/>
</dbReference>
<evidence type="ECO:0000256" key="1">
    <source>
        <dbReference type="ARBA" id="ARBA00018953"/>
    </source>
</evidence>
<comment type="catalytic activity">
    <reaction evidence="2">
        <text>holo-[ACP] + malonyl-CoA = malonyl-[ACP] + CoA</text>
        <dbReference type="Rhea" id="RHEA:41792"/>
        <dbReference type="Rhea" id="RHEA-COMP:9623"/>
        <dbReference type="Rhea" id="RHEA-COMP:9685"/>
        <dbReference type="ChEBI" id="CHEBI:57287"/>
        <dbReference type="ChEBI" id="CHEBI:57384"/>
        <dbReference type="ChEBI" id="CHEBI:64479"/>
        <dbReference type="ChEBI" id="CHEBI:78449"/>
        <dbReference type="EC" id="2.3.1.39"/>
    </reaction>
</comment>
<name>A0A518DA23_9BACT</name>
<dbReference type="SMART" id="SM00827">
    <property type="entry name" value="PKS_AT"/>
    <property type="match status" value="1"/>
</dbReference>
<gene>
    <name evidence="5" type="primary">fabD</name>
    <name evidence="5" type="ORF">Pla175_16500</name>
</gene>
<dbReference type="InterPro" id="IPR001227">
    <property type="entry name" value="Ac_transferase_dom_sf"/>
</dbReference>
<dbReference type="PIRSF" id="PIRSF000446">
    <property type="entry name" value="Mct"/>
    <property type="match status" value="1"/>
</dbReference>
<evidence type="ECO:0000313" key="5">
    <source>
        <dbReference type="EMBL" id="QDU88276.1"/>
    </source>
</evidence>
<protein>
    <recommendedName>
        <fullName evidence="1 2">Malonyl CoA-acyl carrier protein transacylase</fullName>
        <ecNumber evidence="2">2.3.1.39</ecNumber>
    </recommendedName>
</protein>
<dbReference type="NCBIfam" id="TIGR00128">
    <property type="entry name" value="fabD"/>
    <property type="match status" value="1"/>
</dbReference>
<dbReference type="Proteomes" id="UP000317429">
    <property type="component" value="Chromosome"/>
</dbReference>
<dbReference type="AlphaFoldDB" id="A0A518DA23"/>
<keyword evidence="2 5" id="KW-0808">Transferase</keyword>
<dbReference type="PANTHER" id="PTHR47170:SF2">
    <property type="entry name" value="MALONYL-COA:ACP TRANSACYLASE (MAT) DOMAIN-CONTAINING PROTEIN"/>
    <property type="match status" value="1"/>
</dbReference>
<evidence type="ECO:0000259" key="4">
    <source>
        <dbReference type="SMART" id="SM00827"/>
    </source>
</evidence>
<dbReference type="Gene3D" id="3.30.70.250">
    <property type="entry name" value="Malonyl-CoA ACP transacylase, ACP-binding"/>
    <property type="match status" value="1"/>
</dbReference>
<dbReference type="EMBL" id="CP036291">
    <property type="protein sequence ID" value="QDU88276.1"/>
    <property type="molecule type" value="Genomic_DNA"/>
</dbReference>
<keyword evidence="2 5" id="KW-0012">Acyltransferase</keyword>
<dbReference type="Pfam" id="PF00698">
    <property type="entry name" value="Acyl_transf_1"/>
    <property type="match status" value="1"/>
</dbReference>
<dbReference type="SUPFAM" id="SSF52151">
    <property type="entry name" value="FabD/lysophospholipase-like"/>
    <property type="match status" value="1"/>
</dbReference>
<dbReference type="RefSeq" id="WP_145283030.1">
    <property type="nucleotide sequence ID" value="NZ_CP036291.1"/>
</dbReference>
<dbReference type="InterPro" id="IPR016036">
    <property type="entry name" value="Malonyl_transacylase_ACP-bd"/>
</dbReference>
<evidence type="ECO:0000256" key="2">
    <source>
        <dbReference type="PIRNR" id="PIRNR000446"/>
    </source>
</evidence>